<reference evidence="5" key="1">
    <citation type="submission" date="2016-12" db="EMBL/GenBank/DDBJ databases">
        <title>Comparative genomic analysis reveals the diversity, evolution, and environmental adaptation strategies of the genus Vibrio.</title>
        <authorList>
            <person name="Lin H."/>
            <person name="Wang X."/>
            <person name="Zhang X.-H."/>
        </authorList>
    </citation>
    <scope>NUCLEOTIDE SEQUENCE [LARGE SCALE GENOMIC DNA]</scope>
    <source>
        <strain evidence="5">QT6D1</strain>
        <plasmid evidence="5">unnamed</plasmid>
    </source>
</reference>
<gene>
    <name evidence="3" type="ORF">BSZ05_26395</name>
    <name evidence="4" type="ORF">BSZ05_26660</name>
</gene>
<keyword evidence="1" id="KW-0472">Membrane</keyword>
<evidence type="ECO:0000313" key="3">
    <source>
        <dbReference type="EMBL" id="ASI93387.1"/>
    </source>
</evidence>
<dbReference type="KEGG" id="vsh:BSZ05_26660"/>
<dbReference type="AlphaFoldDB" id="A0AAN1KRA1"/>
<dbReference type="EMBL" id="CP018310">
    <property type="protein sequence ID" value="ASI93387.1"/>
    <property type="molecule type" value="Genomic_DNA"/>
</dbReference>
<evidence type="ECO:0000313" key="5">
    <source>
        <dbReference type="Proteomes" id="UP000197092"/>
    </source>
</evidence>
<sequence length="104" mass="10937">MSFSVSSTHATFSRALPWALMVLLALLATLMPHFALAAATDPFANGKDQITAAVDDNSTIHYGIMVGAAIVGVLAGVFQKNWPLGIAIFVIANIFYSLAIGWAA</sequence>
<reference evidence="3" key="2">
    <citation type="journal article" date="2018" name="BMC Genomics">
        <title>Comparative genomic analysis reveals the evolution and environmental adaptation strategies of vibrios.</title>
        <authorList>
            <person name="Lin H."/>
            <person name="Yu M."/>
            <person name="Wang X."/>
            <person name="Zhang X.H."/>
        </authorList>
    </citation>
    <scope>NUCLEOTIDE SEQUENCE</scope>
    <source>
        <strain evidence="3">QT6D1</strain>
    </source>
</reference>
<dbReference type="Proteomes" id="UP000197092">
    <property type="component" value="Plasmid unnamed"/>
</dbReference>
<keyword evidence="1" id="KW-0812">Transmembrane</keyword>
<proteinExistence type="predicted"/>
<feature type="signal peptide" evidence="2">
    <location>
        <begin position="1"/>
        <end position="37"/>
    </location>
</feature>
<evidence type="ECO:0008006" key="6">
    <source>
        <dbReference type="Google" id="ProtNLM"/>
    </source>
</evidence>
<name>A0AAN1KRA1_9VIBR</name>
<feature type="transmembrane region" description="Helical" evidence="1">
    <location>
        <begin position="85"/>
        <end position="103"/>
    </location>
</feature>
<keyword evidence="2" id="KW-0732">Signal</keyword>
<keyword evidence="3" id="KW-0614">Plasmid</keyword>
<accession>A0AAN1KRA1</accession>
<dbReference type="KEGG" id="vsh:BSZ05_26395"/>
<feature type="transmembrane region" description="Helical" evidence="1">
    <location>
        <begin position="61"/>
        <end position="78"/>
    </location>
</feature>
<evidence type="ECO:0000256" key="1">
    <source>
        <dbReference type="SAM" id="Phobius"/>
    </source>
</evidence>
<dbReference type="EMBL" id="CP018310">
    <property type="protein sequence ID" value="ASI93434.1"/>
    <property type="molecule type" value="Genomic_DNA"/>
</dbReference>
<keyword evidence="1" id="KW-1133">Transmembrane helix</keyword>
<geneLocation type="plasmid" evidence="3 5">
    <name>unnamed</name>
</geneLocation>
<evidence type="ECO:0000256" key="2">
    <source>
        <dbReference type="SAM" id="SignalP"/>
    </source>
</evidence>
<feature type="chain" id="PRO_5042793353" description="Pilin" evidence="2">
    <location>
        <begin position="38"/>
        <end position="104"/>
    </location>
</feature>
<evidence type="ECO:0000313" key="4">
    <source>
        <dbReference type="EMBL" id="ASI93434.1"/>
    </source>
</evidence>
<protein>
    <recommendedName>
        <fullName evidence="6">Pilin</fullName>
    </recommendedName>
</protein>
<dbReference type="RefSeq" id="WP_088879085.1">
    <property type="nucleotide sequence ID" value="NZ_CP018310.1"/>
</dbReference>
<organism evidence="3 5">
    <name type="scientific">Vibrio mediterranei</name>
    <dbReference type="NCBI Taxonomy" id="689"/>
    <lineage>
        <taxon>Bacteria</taxon>
        <taxon>Pseudomonadati</taxon>
        <taxon>Pseudomonadota</taxon>
        <taxon>Gammaproteobacteria</taxon>
        <taxon>Vibrionales</taxon>
        <taxon>Vibrionaceae</taxon>
        <taxon>Vibrio</taxon>
    </lineage>
</organism>